<dbReference type="OrthoDB" id="3917849at2"/>
<protein>
    <submittedName>
        <fullName evidence="2">Uncharacterized protein</fullName>
    </submittedName>
</protein>
<gene>
    <name evidence="2" type="ORF">SAZU_6661</name>
</gene>
<evidence type="ECO:0000256" key="1">
    <source>
        <dbReference type="SAM" id="MobiDB-lite"/>
    </source>
</evidence>
<organism evidence="2 3">
    <name type="scientific">Streptomyces azureus</name>
    <dbReference type="NCBI Taxonomy" id="146537"/>
    <lineage>
        <taxon>Bacteria</taxon>
        <taxon>Bacillati</taxon>
        <taxon>Actinomycetota</taxon>
        <taxon>Actinomycetes</taxon>
        <taxon>Kitasatosporales</taxon>
        <taxon>Streptomycetaceae</taxon>
        <taxon>Streptomyces</taxon>
    </lineage>
</organism>
<keyword evidence="3" id="KW-1185">Reference proteome</keyword>
<evidence type="ECO:0000313" key="3">
    <source>
        <dbReference type="Proteomes" id="UP000053859"/>
    </source>
</evidence>
<evidence type="ECO:0000313" key="2">
    <source>
        <dbReference type="EMBL" id="GAP51788.1"/>
    </source>
</evidence>
<sequence>MVRSALKGAGTIDIPKLPENAVTLPEGTVMLADGTVNLPEDAALPKGATKLPDGNVRLPDDAPVLPEGTTKLPTEDGAPARYYDPDGNLLDEHGNVLQKSAEGPGDVVDQPGTPDPPTSGADTPRVDSPAREPALVGAGTHTAEQAGQHIRLGGSLENNLGDVGRVADDGVTAGVHACSDVPTVHASTDLPGRGPDNHLPGGAAGDHSPGGGADHAPGGAAHENGSGTRQVSARARRQGGSA</sequence>
<name>A0A0K8PVP1_STRAJ</name>
<dbReference type="RefSeq" id="WP_059422554.1">
    <property type="nucleotide sequence ID" value="NZ_DF968388.1"/>
</dbReference>
<feature type="compositionally biased region" description="Gly residues" evidence="1">
    <location>
        <begin position="202"/>
        <end position="213"/>
    </location>
</feature>
<reference evidence="2" key="1">
    <citation type="journal article" date="2015" name="Genome Announc.">
        <title>Draft Genome Sequence of Thiostrepton-Producing Streptomyces azureus ATCC 14921.</title>
        <authorList>
            <person name="Sakihara K."/>
            <person name="Maeda J."/>
            <person name="Tashiro K."/>
            <person name="Fujino Y."/>
            <person name="Kuhara S."/>
            <person name="Ohshima T."/>
            <person name="Ogata S."/>
            <person name="Doi K."/>
        </authorList>
    </citation>
    <scope>NUCLEOTIDE SEQUENCE [LARGE SCALE GENOMIC DNA]</scope>
    <source>
        <strain evidence="2">ATCC14921</strain>
    </source>
</reference>
<dbReference type="PATRIC" id="fig|146537.3.peg.7000"/>
<accession>A0A0K8PVP1</accession>
<dbReference type="EMBL" id="DF968388">
    <property type="protein sequence ID" value="GAP51788.1"/>
    <property type="molecule type" value="Genomic_DNA"/>
</dbReference>
<feature type="region of interest" description="Disordered" evidence="1">
    <location>
        <begin position="183"/>
        <end position="242"/>
    </location>
</feature>
<dbReference type="AlphaFoldDB" id="A0A0K8PVP1"/>
<feature type="region of interest" description="Disordered" evidence="1">
    <location>
        <begin position="46"/>
        <end position="160"/>
    </location>
</feature>
<proteinExistence type="predicted"/>
<dbReference type="Proteomes" id="UP000053859">
    <property type="component" value="Unassembled WGS sequence"/>
</dbReference>